<dbReference type="PROSITE" id="PS00178">
    <property type="entry name" value="AA_TRNA_LIGASE_I"/>
    <property type="match status" value="1"/>
</dbReference>
<dbReference type="GO" id="GO:0004818">
    <property type="term" value="F:glutamate-tRNA ligase activity"/>
    <property type="evidence" value="ECO:0007669"/>
    <property type="project" value="TreeGrafter"/>
</dbReference>
<keyword evidence="1" id="KW-0963">Cytoplasm</keyword>
<dbReference type="GO" id="GO:0017101">
    <property type="term" value="C:aminoacyl-tRNA synthetase multienzyme complex"/>
    <property type="evidence" value="ECO:0007669"/>
    <property type="project" value="UniProtKB-ARBA"/>
</dbReference>
<evidence type="ECO:0000256" key="3">
    <source>
        <dbReference type="ARBA" id="ARBA00022741"/>
    </source>
</evidence>
<evidence type="ECO:0000259" key="9">
    <source>
        <dbReference type="Pfam" id="PF00749"/>
    </source>
</evidence>
<dbReference type="PANTHER" id="PTHR43097:SF5">
    <property type="entry name" value="GLUTAMATE--TRNA LIGASE"/>
    <property type="match status" value="1"/>
</dbReference>
<accession>A0A0N4VK91</accession>
<dbReference type="Pfam" id="PF00749">
    <property type="entry name" value="tRNA-synt_1c"/>
    <property type="match status" value="1"/>
</dbReference>
<dbReference type="InterPro" id="IPR000924">
    <property type="entry name" value="Glu/Gln-tRNA-synth"/>
</dbReference>
<dbReference type="OrthoDB" id="1350766at2759"/>
<evidence type="ECO:0000256" key="2">
    <source>
        <dbReference type="ARBA" id="ARBA00022598"/>
    </source>
</evidence>
<evidence type="ECO:0000259" key="11">
    <source>
        <dbReference type="Pfam" id="PF20974"/>
    </source>
</evidence>
<keyword evidence="3 7" id="KW-0547">Nucleotide-binding</keyword>
<keyword evidence="13" id="KW-1185">Reference proteome</keyword>
<evidence type="ECO:0000313" key="12">
    <source>
        <dbReference type="EMBL" id="VDD95836.1"/>
    </source>
</evidence>
<name>A0A0N4VK91_ENTVE</name>
<proteinExistence type="inferred from homology"/>
<dbReference type="GO" id="GO:0017102">
    <property type="term" value="C:methionyl glutamyl tRNA synthetase complex"/>
    <property type="evidence" value="ECO:0007669"/>
    <property type="project" value="TreeGrafter"/>
</dbReference>
<dbReference type="Pfam" id="PF03950">
    <property type="entry name" value="tRNA-synt_1c_C"/>
    <property type="match status" value="1"/>
</dbReference>
<evidence type="ECO:0000256" key="7">
    <source>
        <dbReference type="RuleBase" id="RU363037"/>
    </source>
</evidence>
<dbReference type="Gene3D" id="3.40.50.620">
    <property type="entry name" value="HUPs"/>
    <property type="match status" value="1"/>
</dbReference>
<dbReference type="InterPro" id="IPR050132">
    <property type="entry name" value="Gln/Glu-tRNA_Ligase"/>
</dbReference>
<dbReference type="FunFam" id="3.90.800.10:FF:000001">
    <property type="entry name" value="Glutamine--tRNA ligase"/>
    <property type="match status" value="1"/>
</dbReference>
<dbReference type="PRINTS" id="PR00987">
    <property type="entry name" value="TRNASYNTHGLU"/>
</dbReference>
<evidence type="ECO:0000256" key="1">
    <source>
        <dbReference type="ARBA" id="ARBA00022490"/>
    </source>
</evidence>
<feature type="domain" description="Glutamyl/glutaminyl-tRNA synthetase class Ib anti-codon binding" evidence="10">
    <location>
        <begin position="462"/>
        <end position="554"/>
    </location>
</feature>
<dbReference type="InterPro" id="IPR020058">
    <property type="entry name" value="Glu/Gln-tRNA-synth_Ib_cat-dom"/>
</dbReference>
<dbReference type="AlphaFoldDB" id="A0A0N4VK91"/>
<feature type="domain" description="Glutamyl/glutaminyl-tRNA synthetase class Ib catalytic" evidence="9">
    <location>
        <begin position="199"/>
        <end position="374"/>
    </location>
</feature>
<organism evidence="14">
    <name type="scientific">Enterobius vermicularis</name>
    <name type="common">Human pinworm</name>
    <dbReference type="NCBI Taxonomy" id="51028"/>
    <lineage>
        <taxon>Eukaryota</taxon>
        <taxon>Metazoa</taxon>
        <taxon>Ecdysozoa</taxon>
        <taxon>Nematoda</taxon>
        <taxon>Chromadorea</taxon>
        <taxon>Rhabditida</taxon>
        <taxon>Spirurina</taxon>
        <taxon>Oxyuridomorpha</taxon>
        <taxon>Oxyuroidea</taxon>
        <taxon>Oxyuridae</taxon>
        <taxon>Enterobius</taxon>
    </lineage>
</organism>
<reference evidence="14" key="1">
    <citation type="submission" date="2017-02" db="UniProtKB">
        <authorList>
            <consortium name="WormBaseParasite"/>
        </authorList>
    </citation>
    <scope>IDENTIFICATION</scope>
</reference>
<evidence type="ECO:0000256" key="5">
    <source>
        <dbReference type="ARBA" id="ARBA00022917"/>
    </source>
</evidence>
<keyword evidence="2 7" id="KW-0436">Ligase</keyword>
<dbReference type="InterPro" id="IPR014729">
    <property type="entry name" value="Rossmann-like_a/b/a_fold"/>
</dbReference>
<keyword evidence="6 7" id="KW-0030">Aminoacyl-tRNA synthetase</keyword>
<dbReference type="SUPFAM" id="SSF50715">
    <property type="entry name" value="Ribosomal protein L25-like"/>
    <property type="match status" value="1"/>
</dbReference>
<dbReference type="EMBL" id="UXUI01010974">
    <property type="protein sequence ID" value="VDD95836.1"/>
    <property type="molecule type" value="Genomic_DNA"/>
</dbReference>
<dbReference type="InterPro" id="IPR020059">
    <property type="entry name" value="Glu/Gln-tRNA-synth_Ib_codon-bd"/>
</dbReference>
<dbReference type="InterPro" id="IPR020061">
    <property type="entry name" value="Glu_tRNA_lig_a-bdl"/>
</dbReference>
<feature type="compositionally biased region" description="Basic and acidic residues" evidence="8">
    <location>
        <begin position="168"/>
        <end position="189"/>
    </location>
</feature>
<evidence type="ECO:0000256" key="8">
    <source>
        <dbReference type="SAM" id="MobiDB-lite"/>
    </source>
</evidence>
<sequence>MAVEKKTVTICISRKNPAYGTLLTLAAAGFDVEKSIVLVDSDENGLTLDGVNYTNDTTIARFIARASDSAGVDYWVCLVERGFVFDELFRLASEKLKQNATLCLGRRTLADLILWTALSSRANIDESFRRFFDGILHDPALSAAHVIAGRFKDFSVISENLSPKSRPAKAEKHKEGAKSKPKTKDEGKFVDLPGAEKGKVVVRFPPEASGYLHIGHAKAALLNQYYQQLFEGQLIMRFDDTNPAKESSHFEKVILEDLELLEIKPDRWSHSSDYFDVILDYCERLLKEGKAYVDETDAETMRKEREERKESKYRNSSIEQNLLLWEEMKRGTVEGQKCCVRIKIDMQSNNGAMRDPTIYRCKNEPHVRWGDKYKKPYIWSYARLNMTNTVMSKRKLTWFVQENHVDGWDDPRFPTVRGTLRRGLTVEGLKQFILAQGGSRSVVTMEWDKIWAFNKKVIDPVAPRYTALATEDPPVTVMIEDDVKEEEKSVPLHPKDSGVGEKKIWYGKRILVESADAREMKVGDTATFIHWGNMKILELQKDSEGRINLIKTKLDLENKDFKKTLKVTWIADVSEGPTVPVKGIKYDHIITKAIVGKDEDWKQFVNYNSKHFYSMEGEPAMKRLKKGDIIQIQRKGYYICDSPYERKSGFSSVEMPLVLIEIPDGSKPQVEFVKLELGGSSDEIEETGFIGNLVG</sequence>
<dbReference type="InterPro" id="IPR001412">
    <property type="entry name" value="aa-tRNA-synth_I_CS"/>
</dbReference>
<evidence type="ECO:0000313" key="13">
    <source>
        <dbReference type="Proteomes" id="UP000274131"/>
    </source>
</evidence>
<keyword evidence="4 7" id="KW-0067">ATP-binding</keyword>
<dbReference type="PANTHER" id="PTHR43097">
    <property type="entry name" value="GLUTAMINE-TRNA LIGASE"/>
    <property type="match status" value="1"/>
</dbReference>
<dbReference type="GO" id="GO:0006424">
    <property type="term" value="P:glutamyl-tRNA aminoacylation"/>
    <property type="evidence" value="ECO:0007669"/>
    <property type="project" value="TreeGrafter"/>
</dbReference>
<dbReference type="Proteomes" id="UP000274131">
    <property type="component" value="Unassembled WGS sequence"/>
</dbReference>
<gene>
    <name evidence="12" type="ORF">EVEC_LOCUS10587</name>
</gene>
<keyword evidence="5 7" id="KW-0648">Protein biosynthesis</keyword>
<dbReference type="InterPro" id="IPR020056">
    <property type="entry name" value="Rbsml_bL25/Gln-tRNA_synth_N"/>
</dbReference>
<dbReference type="SUPFAM" id="SSF52374">
    <property type="entry name" value="Nucleotidylyl transferase"/>
    <property type="match status" value="1"/>
</dbReference>
<dbReference type="Gene3D" id="1.10.1160.10">
    <property type="entry name" value="Glutamyl-trna Synthetase, Domain 2"/>
    <property type="match status" value="1"/>
</dbReference>
<dbReference type="InterPro" id="IPR049437">
    <property type="entry name" value="tRNA-synt_1c_C2"/>
</dbReference>
<dbReference type="Pfam" id="PF20974">
    <property type="entry name" value="tRNA-synt_1c_C2"/>
    <property type="match status" value="1"/>
</dbReference>
<dbReference type="FunFam" id="1.10.1160.10:FF:000001">
    <property type="entry name" value="Glutamine--tRNA ligase"/>
    <property type="match status" value="1"/>
</dbReference>
<dbReference type="InterPro" id="IPR011035">
    <property type="entry name" value="Ribosomal_bL25/Gln-tRNA_synth"/>
</dbReference>
<dbReference type="GO" id="GO:0005829">
    <property type="term" value="C:cytosol"/>
    <property type="evidence" value="ECO:0007669"/>
    <property type="project" value="TreeGrafter"/>
</dbReference>
<dbReference type="Gene3D" id="2.40.240.10">
    <property type="entry name" value="Ribosomal Protein L25, Chain P"/>
    <property type="match status" value="1"/>
</dbReference>
<comment type="similarity">
    <text evidence="7">Belongs to the class-I aminoacyl-tRNA synthetase family.</text>
</comment>
<dbReference type="Gene3D" id="3.90.800.10">
    <property type="entry name" value="Glutamyl-tRNA Synthetase, Domain 3"/>
    <property type="match status" value="1"/>
</dbReference>
<reference evidence="12 13" key="2">
    <citation type="submission" date="2018-10" db="EMBL/GenBank/DDBJ databases">
        <authorList>
            <consortium name="Pathogen Informatics"/>
        </authorList>
    </citation>
    <scope>NUCLEOTIDE SEQUENCE [LARGE SCALE GENOMIC DNA]</scope>
</reference>
<dbReference type="STRING" id="51028.A0A0N4VK91"/>
<feature type="domain" description="tRNA synthetases class I (E and Q) anti-codon binding" evidence="11">
    <location>
        <begin position="567"/>
        <end position="641"/>
    </location>
</feature>
<dbReference type="GO" id="GO:0005524">
    <property type="term" value="F:ATP binding"/>
    <property type="evidence" value="ECO:0007669"/>
    <property type="project" value="UniProtKB-KW"/>
</dbReference>
<feature type="region of interest" description="Disordered" evidence="8">
    <location>
        <begin position="164"/>
        <end position="189"/>
    </location>
</feature>
<protein>
    <submittedName>
        <fullName evidence="14">Glutamyl-tRNA synthetase</fullName>
    </submittedName>
</protein>
<evidence type="ECO:0000256" key="4">
    <source>
        <dbReference type="ARBA" id="ARBA00022840"/>
    </source>
</evidence>
<evidence type="ECO:0000313" key="14">
    <source>
        <dbReference type="WBParaSite" id="EVEC_0001127901-mRNA-1"/>
    </source>
</evidence>
<evidence type="ECO:0000256" key="6">
    <source>
        <dbReference type="ARBA" id="ARBA00023146"/>
    </source>
</evidence>
<dbReference type="WBParaSite" id="EVEC_0001127901-mRNA-1">
    <property type="protein sequence ID" value="EVEC_0001127901-mRNA-1"/>
    <property type="gene ID" value="EVEC_0001127901"/>
</dbReference>
<evidence type="ECO:0000259" key="10">
    <source>
        <dbReference type="Pfam" id="PF03950"/>
    </source>
</evidence>